<proteinExistence type="inferred from homology"/>
<evidence type="ECO:0000259" key="8">
    <source>
        <dbReference type="Pfam" id="PF14322"/>
    </source>
</evidence>
<accession>A0A1M7IMH7</accession>
<keyword evidence="10" id="KW-1185">Reference proteome</keyword>
<evidence type="ECO:0000256" key="6">
    <source>
        <dbReference type="SAM" id="SignalP"/>
    </source>
</evidence>
<dbReference type="SUPFAM" id="SSF48452">
    <property type="entry name" value="TPR-like"/>
    <property type="match status" value="1"/>
</dbReference>
<keyword evidence="3 6" id="KW-0732">Signal</keyword>
<dbReference type="InterPro" id="IPR033985">
    <property type="entry name" value="SusD-like_N"/>
</dbReference>
<dbReference type="Pfam" id="PF14322">
    <property type="entry name" value="SusD-like_3"/>
    <property type="match status" value="1"/>
</dbReference>
<reference evidence="10" key="1">
    <citation type="submission" date="2016-11" db="EMBL/GenBank/DDBJ databases">
        <authorList>
            <person name="Varghese N."/>
            <person name="Submissions S."/>
        </authorList>
    </citation>
    <scope>NUCLEOTIDE SEQUENCE [LARGE SCALE GENOMIC DNA]</scope>
    <source>
        <strain evidence="10">DSM 1811</strain>
    </source>
</reference>
<comment type="subcellular location">
    <subcellularLocation>
        <location evidence="1">Cell outer membrane</location>
    </subcellularLocation>
</comment>
<evidence type="ECO:0000256" key="2">
    <source>
        <dbReference type="ARBA" id="ARBA00006275"/>
    </source>
</evidence>
<feature type="domain" description="RagB/SusD" evidence="7">
    <location>
        <begin position="358"/>
        <end position="495"/>
    </location>
</feature>
<keyword evidence="5" id="KW-0998">Cell outer membrane</keyword>
<evidence type="ECO:0000256" key="5">
    <source>
        <dbReference type="ARBA" id="ARBA00023237"/>
    </source>
</evidence>
<evidence type="ECO:0000256" key="4">
    <source>
        <dbReference type="ARBA" id="ARBA00023136"/>
    </source>
</evidence>
<evidence type="ECO:0000256" key="3">
    <source>
        <dbReference type="ARBA" id="ARBA00022729"/>
    </source>
</evidence>
<name>A0A1M7IMH7_9FLAO</name>
<gene>
    <name evidence="9" type="ORF">SAMN05444366_3202</name>
</gene>
<dbReference type="PROSITE" id="PS51257">
    <property type="entry name" value="PROKAR_LIPOPROTEIN"/>
    <property type="match status" value="1"/>
</dbReference>
<evidence type="ECO:0000256" key="1">
    <source>
        <dbReference type="ARBA" id="ARBA00004442"/>
    </source>
</evidence>
<sequence length="495" mass="55956">MKKYKNKTATFSLLILMILFTSCEKDLEPEVFDKLAPSTFFKNEVDAKAALTNLYTGMFGGGWGGGYGAAQASWVVQSSQTTDELICSWGDSGRWAKLNMLNFDDQFNVLTDHYTRLVPRVTNATILLQNISAVPMDAELKKRYLAEVKALRAHMSYILYTFYGPVSIVVDPKYALDPNSLPEPRPTSEWMIKQIEKDYKEAIIDLPSNYPASDYGRFTKGAAMMGLLKLYMKEKKWTEAIAVGRDLQALEAQGIYTLVPEYEDIFKIQNEENKEIILAVSCARNTNNYNMWLAHVMPGDYVDPSGQSIQAWGGYKMPWKTYDKFNPADKRLKQLLAKYPTDGGAIIDARAKGMEGAIPKKYGIDPDATGEEHGTDIVVWRYADVLLSLAEAINEVNGPTPEAYDLINRVRTRAGLPNLDLTLSKDLFRNKIMDERLFELWCEGSRRDDLIRWGKYIQRAIDDGSAFATENKILYPLPRKPIDESNGKIVQNPGY</sequence>
<feature type="domain" description="SusD-like N-terminal" evidence="8">
    <location>
        <begin position="42"/>
        <end position="231"/>
    </location>
</feature>
<dbReference type="Proteomes" id="UP000184121">
    <property type="component" value="Unassembled WGS sequence"/>
</dbReference>
<dbReference type="AlphaFoldDB" id="A0A1M7IMH7"/>
<evidence type="ECO:0000259" key="7">
    <source>
        <dbReference type="Pfam" id="PF07980"/>
    </source>
</evidence>
<dbReference type="Pfam" id="PF07980">
    <property type="entry name" value="SusD_RagB"/>
    <property type="match status" value="1"/>
</dbReference>
<dbReference type="OrthoDB" id="5694214at2"/>
<dbReference type="InterPro" id="IPR012944">
    <property type="entry name" value="SusD_RagB_dom"/>
</dbReference>
<protein>
    <submittedName>
        <fullName evidence="9">Starch-binding associating with outer membrane</fullName>
    </submittedName>
</protein>
<dbReference type="STRING" id="29534.SAMN05444366_3202"/>
<keyword evidence="4" id="KW-0472">Membrane</keyword>
<evidence type="ECO:0000313" key="9">
    <source>
        <dbReference type="EMBL" id="SHM41567.1"/>
    </source>
</evidence>
<feature type="chain" id="PRO_5012748654" evidence="6">
    <location>
        <begin position="25"/>
        <end position="495"/>
    </location>
</feature>
<evidence type="ECO:0000313" key="10">
    <source>
        <dbReference type="Proteomes" id="UP000184121"/>
    </source>
</evidence>
<organism evidence="9 10">
    <name type="scientific">Flavobacterium saccharophilum</name>
    <dbReference type="NCBI Taxonomy" id="29534"/>
    <lineage>
        <taxon>Bacteria</taxon>
        <taxon>Pseudomonadati</taxon>
        <taxon>Bacteroidota</taxon>
        <taxon>Flavobacteriia</taxon>
        <taxon>Flavobacteriales</taxon>
        <taxon>Flavobacteriaceae</taxon>
        <taxon>Flavobacterium</taxon>
    </lineage>
</organism>
<dbReference type="InterPro" id="IPR011990">
    <property type="entry name" value="TPR-like_helical_dom_sf"/>
</dbReference>
<dbReference type="Gene3D" id="1.25.40.390">
    <property type="match status" value="1"/>
</dbReference>
<dbReference type="EMBL" id="FRBY01000004">
    <property type="protein sequence ID" value="SHM41567.1"/>
    <property type="molecule type" value="Genomic_DNA"/>
</dbReference>
<feature type="signal peptide" evidence="6">
    <location>
        <begin position="1"/>
        <end position="24"/>
    </location>
</feature>
<comment type="similarity">
    <text evidence="2">Belongs to the SusD family.</text>
</comment>
<dbReference type="GO" id="GO:0009279">
    <property type="term" value="C:cell outer membrane"/>
    <property type="evidence" value="ECO:0007669"/>
    <property type="project" value="UniProtKB-SubCell"/>
</dbReference>
<dbReference type="RefSeq" id="WP_072973966.1">
    <property type="nucleotide sequence ID" value="NZ_FRBY01000004.1"/>
</dbReference>